<keyword evidence="3" id="KW-1185">Reference proteome</keyword>
<gene>
    <name evidence="2" type="ORF">B6N60_03551</name>
</gene>
<dbReference type="InterPro" id="IPR005625">
    <property type="entry name" value="PepSY-ass_TM"/>
</dbReference>
<evidence type="ECO:0000313" key="2">
    <source>
        <dbReference type="EMBL" id="QXE24841.1"/>
    </source>
</evidence>
<dbReference type="AlphaFoldDB" id="A0A975Y625"/>
<dbReference type="Pfam" id="PF03929">
    <property type="entry name" value="PepSY_TM"/>
    <property type="match status" value="1"/>
</dbReference>
<sequence>MKSRQIRDIAFILHRYIGLVLGLIIAVIGLTGSLLVFKPEIEQTLITQRVGKIITQEQMISLDAVLATAKSVNANRPDLELNKIRLPATPSSPYQVDFFDKDYQLTRLFIHPYTGAVIGINESDSSFERIVLKIHYSLLVRIQV</sequence>
<protein>
    <submittedName>
        <fullName evidence="2">Propeptide, PepSY amd peptidase M4</fullName>
    </submittedName>
</protein>
<dbReference type="EMBL" id="CP021056">
    <property type="protein sequence ID" value="QXE24841.1"/>
    <property type="molecule type" value="Genomic_DNA"/>
</dbReference>
<keyword evidence="1" id="KW-0812">Transmembrane</keyword>
<dbReference type="PANTHER" id="PTHR34219">
    <property type="entry name" value="IRON-REGULATED INNER MEMBRANE PROTEIN-RELATED"/>
    <property type="match status" value="1"/>
</dbReference>
<proteinExistence type="predicted"/>
<feature type="transmembrane region" description="Helical" evidence="1">
    <location>
        <begin position="12"/>
        <end position="37"/>
    </location>
</feature>
<keyword evidence="1" id="KW-1133">Transmembrane helix</keyword>
<evidence type="ECO:0000256" key="1">
    <source>
        <dbReference type="SAM" id="Phobius"/>
    </source>
</evidence>
<organism evidence="2 3">
    <name type="scientific">Richelia sinica FACHB-800</name>
    <dbReference type="NCBI Taxonomy" id="1357546"/>
    <lineage>
        <taxon>Bacteria</taxon>
        <taxon>Bacillati</taxon>
        <taxon>Cyanobacteriota</taxon>
        <taxon>Cyanophyceae</taxon>
        <taxon>Nostocales</taxon>
        <taxon>Nostocaceae</taxon>
        <taxon>Richelia</taxon>
    </lineage>
</organism>
<dbReference type="KEGG" id="rsin:B6N60_03551"/>
<dbReference type="Proteomes" id="UP000683511">
    <property type="component" value="Chromosome"/>
</dbReference>
<keyword evidence="1" id="KW-0472">Membrane</keyword>
<evidence type="ECO:0000313" key="3">
    <source>
        <dbReference type="Proteomes" id="UP000683511"/>
    </source>
</evidence>
<reference evidence="2" key="1">
    <citation type="submission" date="2017-04" db="EMBL/GenBank/DDBJ databases">
        <title>Genome deletions in a multicellular cyanobacterial endosymbiont for morphological adaptation in marine diatoms.</title>
        <authorList>
            <person name="Wang Y."/>
            <person name="Gao H."/>
            <person name="Li R."/>
            <person name="Xu X."/>
        </authorList>
    </citation>
    <scope>NUCLEOTIDE SEQUENCE</scope>
    <source>
        <strain evidence="2">FACHB 800</strain>
    </source>
</reference>
<accession>A0A975Y625</accession>
<name>A0A975Y625_9NOST</name>
<dbReference type="RefSeq" id="WP_190605476.1">
    <property type="nucleotide sequence ID" value="NZ_CP021056.1"/>
</dbReference>